<dbReference type="Proteomes" id="UP001303046">
    <property type="component" value="Unassembled WGS sequence"/>
</dbReference>
<sequence length="83" mass="9623">MEKVIHDFYLDLFDCHVHLPHHHLREDGHVTPKVLPSEVRHATMSVKNCTSPGLERVKPEHLKDLPPVLIDTLARLLTRYLSE</sequence>
<comment type="caution">
    <text evidence="1">The sequence shown here is derived from an EMBL/GenBank/DDBJ whole genome shotgun (WGS) entry which is preliminary data.</text>
</comment>
<name>A0ABR1EL59_NECAM</name>
<evidence type="ECO:0000313" key="1">
    <source>
        <dbReference type="EMBL" id="KAK6763348.1"/>
    </source>
</evidence>
<accession>A0ABR1EL59</accession>
<proteinExistence type="predicted"/>
<keyword evidence="2" id="KW-1185">Reference proteome</keyword>
<organism evidence="1 2">
    <name type="scientific">Necator americanus</name>
    <name type="common">Human hookworm</name>
    <dbReference type="NCBI Taxonomy" id="51031"/>
    <lineage>
        <taxon>Eukaryota</taxon>
        <taxon>Metazoa</taxon>
        <taxon>Ecdysozoa</taxon>
        <taxon>Nematoda</taxon>
        <taxon>Chromadorea</taxon>
        <taxon>Rhabditida</taxon>
        <taxon>Rhabditina</taxon>
        <taxon>Rhabditomorpha</taxon>
        <taxon>Strongyloidea</taxon>
        <taxon>Ancylostomatidae</taxon>
        <taxon>Bunostominae</taxon>
        <taxon>Necator</taxon>
    </lineage>
</organism>
<gene>
    <name evidence="1" type="primary">Necator_chrX.g24049</name>
    <name evidence="1" type="ORF">RB195_023884</name>
</gene>
<dbReference type="EMBL" id="JAVFWL010000006">
    <property type="protein sequence ID" value="KAK6763348.1"/>
    <property type="molecule type" value="Genomic_DNA"/>
</dbReference>
<reference evidence="1 2" key="1">
    <citation type="submission" date="2023-08" db="EMBL/GenBank/DDBJ databases">
        <title>A Necator americanus chromosomal reference genome.</title>
        <authorList>
            <person name="Ilik V."/>
            <person name="Petrzelkova K.J."/>
            <person name="Pardy F."/>
            <person name="Fuh T."/>
            <person name="Niatou-Singa F.S."/>
            <person name="Gouil Q."/>
            <person name="Baker L."/>
            <person name="Ritchie M.E."/>
            <person name="Jex A.R."/>
            <person name="Gazzola D."/>
            <person name="Li H."/>
            <person name="Toshio Fujiwara R."/>
            <person name="Zhan B."/>
            <person name="Aroian R.V."/>
            <person name="Pafco B."/>
            <person name="Schwarz E.M."/>
        </authorList>
    </citation>
    <scope>NUCLEOTIDE SEQUENCE [LARGE SCALE GENOMIC DNA]</scope>
    <source>
        <strain evidence="1 2">Aroian</strain>
        <tissue evidence="1">Whole animal</tissue>
    </source>
</reference>
<protein>
    <submittedName>
        <fullName evidence="1">Uncharacterized protein</fullName>
    </submittedName>
</protein>
<evidence type="ECO:0000313" key="2">
    <source>
        <dbReference type="Proteomes" id="UP001303046"/>
    </source>
</evidence>